<protein>
    <recommendedName>
        <fullName evidence="3">Replication protein</fullName>
    </recommendedName>
</protein>
<dbReference type="AlphaFoldDB" id="X1LN42"/>
<accession>X1LN42</accession>
<sequence length="327" mass="37367">PGSNPEKCNKVRIRSDIDLMEKDGNFYLSGFVHCGQIWKCPLCARFVAFRRGKEIQTIIDRVRADRGDVYLLTCTLPHDEGDDLKPLKKAVTKAFGRMLTGPPWKRAKQKYHISGWCRTLEVTHGKNGWHPHIHSLLFTRQPLTDAQRAALQEFLYRRWADYVERSGYRRPTPEHGLTLCHGENAGNYIAKITKQGFAEELTRSDSKAGRNGSRSILQIVDDYGEYGRASDEALIREWFEAMPGSRQLTWSKGFRNRYLPPEQSDFDLAQDKDDPQAELIIRIAGAAWDRLTLQGRHWIPLLLEVAERSGRAGVTAFLNSVLEHIPP</sequence>
<feature type="non-terminal residue" evidence="2">
    <location>
        <position position="1"/>
    </location>
</feature>
<name>X1LN42_9ZZZZ</name>
<dbReference type="GO" id="GO:0003677">
    <property type="term" value="F:DNA binding"/>
    <property type="evidence" value="ECO:0007669"/>
    <property type="project" value="InterPro"/>
</dbReference>
<evidence type="ECO:0000256" key="1">
    <source>
        <dbReference type="ARBA" id="ARBA00022705"/>
    </source>
</evidence>
<organism evidence="2">
    <name type="scientific">marine sediment metagenome</name>
    <dbReference type="NCBI Taxonomy" id="412755"/>
    <lineage>
        <taxon>unclassified sequences</taxon>
        <taxon>metagenomes</taxon>
        <taxon>ecological metagenomes</taxon>
    </lineage>
</organism>
<evidence type="ECO:0000313" key="2">
    <source>
        <dbReference type="EMBL" id="GAH95538.1"/>
    </source>
</evidence>
<gene>
    <name evidence="2" type="ORF">S06H3_01039</name>
</gene>
<dbReference type="InterPro" id="IPR000989">
    <property type="entry name" value="Rep"/>
</dbReference>
<reference evidence="2" key="1">
    <citation type="journal article" date="2014" name="Front. Microbiol.">
        <title>High frequency of phylogenetically diverse reductive dehalogenase-homologous genes in deep subseafloor sedimentary metagenomes.</title>
        <authorList>
            <person name="Kawai M."/>
            <person name="Futagami T."/>
            <person name="Toyoda A."/>
            <person name="Takaki Y."/>
            <person name="Nishi S."/>
            <person name="Hori S."/>
            <person name="Arai W."/>
            <person name="Tsubouchi T."/>
            <person name="Morono Y."/>
            <person name="Uchiyama I."/>
            <person name="Ito T."/>
            <person name="Fujiyama A."/>
            <person name="Inagaki F."/>
            <person name="Takami H."/>
        </authorList>
    </citation>
    <scope>NUCLEOTIDE SEQUENCE</scope>
    <source>
        <strain evidence="2">Expedition CK06-06</strain>
    </source>
</reference>
<proteinExistence type="predicted"/>
<comment type="caution">
    <text evidence="2">The sequence shown here is derived from an EMBL/GenBank/DDBJ whole genome shotgun (WGS) entry which is preliminary data.</text>
</comment>
<dbReference type="EMBL" id="BARV01000236">
    <property type="protein sequence ID" value="GAH95538.1"/>
    <property type="molecule type" value="Genomic_DNA"/>
</dbReference>
<evidence type="ECO:0008006" key="3">
    <source>
        <dbReference type="Google" id="ProtNLM"/>
    </source>
</evidence>
<keyword evidence="1" id="KW-0235">DNA replication</keyword>
<dbReference type="Pfam" id="PF01446">
    <property type="entry name" value="Rep_1"/>
    <property type="match status" value="1"/>
</dbReference>
<dbReference type="GO" id="GO:0006260">
    <property type="term" value="P:DNA replication"/>
    <property type="evidence" value="ECO:0007669"/>
    <property type="project" value="UniProtKB-KW"/>
</dbReference>